<protein>
    <submittedName>
        <fullName evidence="1">Uncharacterized protein</fullName>
    </submittedName>
</protein>
<accession>A0ABC9TS61</accession>
<dbReference type="AlphaFoldDB" id="A0ABC9TS61"/>
<dbReference type="Proteomes" id="UP000016491">
    <property type="component" value="Unassembled WGS sequence"/>
</dbReference>
<name>A0ABC9TS61_CLOSY</name>
<proteinExistence type="predicted"/>
<evidence type="ECO:0000313" key="2">
    <source>
        <dbReference type="Proteomes" id="UP000016491"/>
    </source>
</evidence>
<gene>
    <name evidence="1" type="ORF">CLOSYM_04212</name>
</gene>
<sequence>MNYVIGYLLSVICSLHGLRRSPASRAPSGFPAVSLRCTFLRRS</sequence>
<organism evidence="1 2">
    <name type="scientific">[Clostridium] symbiosum ATCC 14940</name>
    <dbReference type="NCBI Taxonomy" id="411472"/>
    <lineage>
        <taxon>Bacteria</taxon>
        <taxon>Bacillati</taxon>
        <taxon>Bacillota</taxon>
        <taxon>Clostridia</taxon>
        <taxon>Lachnospirales</taxon>
        <taxon>Lachnospiraceae</taxon>
        <taxon>Otoolea</taxon>
    </lineage>
</organism>
<evidence type="ECO:0000313" key="1">
    <source>
        <dbReference type="EMBL" id="ERI74192.1"/>
    </source>
</evidence>
<dbReference type="EMBL" id="AWSU01000341">
    <property type="protein sequence ID" value="ERI74192.1"/>
    <property type="molecule type" value="Genomic_DNA"/>
</dbReference>
<reference evidence="1 2" key="1">
    <citation type="submission" date="2013-07" db="EMBL/GenBank/DDBJ databases">
        <authorList>
            <person name="Weinstock G."/>
            <person name="Sodergren E."/>
            <person name="Wylie T."/>
            <person name="Fulton L."/>
            <person name="Fulton R."/>
            <person name="Fronick C."/>
            <person name="O'Laughlin M."/>
            <person name="Godfrey J."/>
            <person name="Miner T."/>
            <person name="Herter B."/>
            <person name="Appelbaum E."/>
            <person name="Cordes M."/>
            <person name="Lek S."/>
            <person name="Wollam A."/>
            <person name="Pepin K.H."/>
            <person name="Palsikar V.B."/>
            <person name="Mitreva M."/>
            <person name="Wilson R.K."/>
        </authorList>
    </citation>
    <scope>NUCLEOTIDE SEQUENCE [LARGE SCALE GENOMIC DNA]</scope>
    <source>
        <strain evidence="1 2">ATCC 14940</strain>
    </source>
</reference>
<comment type="caution">
    <text evidence="1">The sequence shown here is derived from an EMBL/GenBank/DDBJ whole genome shotgun (WGS) entry which is preliminary data.</text>
</comment>